<evidence type="ECO:0000313" key="3">
    <source>
        <dbReference type="Proteomes" id="UP000234681"/>
    </source>
</evidence>
<reference evidence="2 3" key="1">
    <citation type="submission" date="2005-09" db="EMBL/GenBank/DDBJ databases">
        <authorList>
            <person name="Mural R.J."/>
            <person name="Li P.W."/>
            <person name="Adams M.D."/>
            <person name="Amanatides P.G."/>
            <person name="Baden-Tillson H."/>
            <person name="Barnstead M."/>
            <person name="Chin S.H."/>
            <person name="Dew I."/>
            <person name="Evans C.A."/>
            <person name="Ferriera S."/>
            <person name="Flanigan M."/>
            <person name="Fosler C."/>
            <person name="Glodek A."/>
            <person name="Gu Z."/>
            <person name="Holt R.A."/>
            <person name="Jennings D."/>
            <person name="Kraft C.L."/>
            <person name="Lu F."/>
            <person name="Nguyen T."/>
            <person name="Nusskern D.R."/>
            <person name="Pfannkoch C.M."/>
            <person name="Sitter C."/>
            <person name="Sutton G.G."/>
            <person name="Venter J.C."/>
            <person name="Wang Z."/>
            <person name="Woodage T."/>
            <person name="Zheng X.H."/>
            <person name="Zhong F."/>
        </authorList>
    </citation>
    <scope>NUCLEOTIDE SEQUENCE [LARGE SCALE GENOMIC DNA]</scope>
    <source>
        <strain>BN</strain>
        <strain evidence="3">Sprague-Dawley</strain>
    </source>
</reference>
<evidence type="ECO:0000313" key="2">
    <source>
        <dbReference type="EMBL" id="EDL93183.1"/>
    </source>
</evidence>
<organism evidence="2 3">
    <name type="scientific">Rattus norvegicus</name>
    <name type="common">Rat</name>
    <dbReference type="NCBI Taxonomy" id="10116"/>
    <lineage>
        <taxon>Eukaryota</taxon>
        <taxon>Metazoa</taxon>
        <taxon>Chordata</taxon>
        <taxon>Craniata</taxon>
        <taxon>Vertebrata</taxon>
        <taxon>Euteleostomi</taxon>
        <taxon>Mammalia</taxon>
        <taxon>Eutheria</taxon>
        <taxon>Euarchontoglires</taxon>
        <taxon>Glires</taxon>
        <taxon>Rodentia</taxon>
        <taxon>Myomorpha</taxon>
        <taxon>Muroidea</taxon>
        <taxon>Muridae</taxon>
        <taxon>Murinae</taxon>
        <taxon>Rattus</taxon>
    </lineage>
</organism>
<proteinExistence type="predicted"/>
<protein>
    <submittedName>
        <fullName evidence="2">RCG45928</fullName>
    </submittedName>
</protein>
<evidence type="ECO:0000256" key="1">
    <source>
        <dbReference type="SAM" id="MobiDB-lite"/>
    </source>
</evidence>
<dbReference type="EMBL" id="CH474001">
    <property type="protein sequence ID" value="EDL93183.1"/>
    <property type="molecule type" value="Genomic_DNA"/>
</dbReference>
<dbReference type="AlphaFoldDB" id="A6JUB4"/>
<dbReference type="Proteomes" id="UP000234681">
    <property type="component" value="Chromosome 3"/>
</dbReference>
<accession>A6JUB4</accession>
<name>A6JUB4_RAT</name>
<feature type="region of interest" description="Disordered" evidence="1">
    <location>
        <begin position="1"/>
        <end position="47"/>
    </location>
</feature>
<feature type="compositionally biased region" description="Polar residues" evidence="1">
    <location>
        <begin position="16"/>
        <end position="25"/>
    </location>
</feature>
<sequence length="47" mass="5237">MWDWGMRGQSDELAIWNSTGTSGSTAAREEESRTQDSQRDAGSGMIW</sequence>
<feature type="non-terminal residue" evidence="2">
    <location>
        <position position="47"/>
    </location>
</feature>
<gene>
    <name evidence="2" type="ORF">rCG_45928</name>
</gene>
<feature type="compositionally biased region" description="Basic and acidic residues" evidence="1">
    <location>
        <begin position="27"/>
        <end position="39"/>
    </location>
</feature>